<dbReference type="Proteomes" id="UP000635387">
    <property type="component" value="Unassembled WGS sequence"/>
</dbReference>
<evidence type="ECO:0000313" key="2">
    <source>
        <dbReference type="EMBL" id="GHH05385.1"/>
    </source>
</evidence>
<name>A0ABQ3LBB6_9PSEU</name>
<proteinExistence type="predicted"/>
<accession>A0ABQ3LBB6</accession>
<evidence type="ECO:0000256" key="1">
    <source>
        <dbReference type="SAM" id="MobiDB-lite"/>
    </source>
</evidence>
<feature type="compositionally biased region" description="Basic and acidic residues" evidence="1">
    <location>
        <begin position="50"/>
        <end position="61"/>
    </location>
</feature>
<protein>
    <submittedName>
        <fullName evidence="2">Uncharacterized protein</fullName>
    </submittedName>
</protein>
<keyword evidence="3" id="KW-1185">Reference proteome</keyword>
<sequence>MVKKFILGISGFLVTGSVFVTIRQDIDASFVTEHGFDGNRHGKPLSSGRDVGRRRPPEDPRSSWPASTTVTGCVRRGHPAGFASGLEVCLHTQGAEQGVARAGSQAG</sequence>
<comment type="caution">
    <text evidence="2">The sequence shown here is derived from an EMBL/GenBank/DDBJ whole genome shotgun (WGS) entry which is preliminary data.</text>
</comment>
<dbReference type="EMBL" id="BNAY01000001">
    <property type="protein sequence ID" value="GHH05385.1"/>
    <property type="molecule type" value="Genomic_DNA"/>
</dbReference>
<gene>
    <name evidence="2" type="ORF">GCM10017790_09240</name>
</gene>
<reference evidence="3" key="1">
    <citation type="journal article" date="2019" name="Int. J. Syst. Evol. Microbiol.">
        <title>The Global Catalogue of Microorganisms (GCM) 10K type strain sequencing project: providing services to taxonomists for standard genome sequencing and annotation.</title>
        <authorList>
            <consortium name="The Broad Institute Genomics Platform"/>
            <consortium name="The Broad Institute Genome Sequencing Center for Infectious Disease"/>
            <person name="Wu L."/>
            <person name="Ma J."/>
        </authorList>
    </citation>
    <scope>NUCLEOTIDE SEQUENCE [LARGE SCALE GENOMIC DNA]</scope>
    <source>
        <strain evidence="3">CGMCC 4.7683</strain>
    </source>
</reference>
<evidence type="ECO:0000313" key="3">
    <source>
        <dbReference type="Proteomes" id="UP000635387"/>
    </source>
</evidence>
<feature type="region of interest" description="Disordered" evidence="1">
    <location>
        <begin position="33"/>
        <end position="71"/>
    </location>
</feature>
<organism evidence="2 3">
    <name type="scientific">Amycolatopsis oliviviridis</name>
    <dbReference type="NCBI Taxonomy" id="1471590"/>
    <lineage>
        <taxon>Bacteria</taxon>
        <taxon>Bacillati</taxon>
        <taxon>Actinomycetota</taxon>
        <taxon>Actinomycetes</taxon>
        <taxon>Pseudonocardiales</taxon>
        <taxon>Pseudonocardiaceae</taxon>
        <taxon>Amycolatopsis</taxon>
    </lineage>
</organism>